<organism evidence="2 3">
    <name type="scientific">Cohaesibacter gelatinilyticus</name>
    <dbReference type="NCBI Taxonomy" id="372072"/>
    <lineage>
        <taxon>Bacteria</taxon>
        <taxon>Pseudomonadati</taxon>
        <taxon>Pseudomonadota</taxon>
        <taxon>Alphaproteobacteria</taxon>
        <taxon>Hyphomicrobiales</taxon>
        <taxon>Cohaesibacteraceae</taxon>
    </lineage>
</organism>
<gene>
    <name evidence="2" type="ORF">SAMN06265368_2790</name>
</gene>
<dbReference type="PANTHER" id="PTHR43792">
    <property type="entry name" value="GNAT FAMILY, PUTATIVE (AFU_ORTHOLOGUE AFUA_3G00765)-RELATED-RELATED"/>
    <property type="match status" value="1"/>
</dbReference>
<dbReference type="InterPro" id="IPR000182">
    <property type="entry name" value="GNAT_dom"/>
</dbReference>
<dbReference type="AlphaFoldDB" id="A0A285PDA9"/>
<proteinExistence type="predicted"/>
<keyword evidence="3" id="KW-1185">Reference proteome</keyword>
<dbReference type="Pfam" id="PF13302">
    <property type="entry name" value="Acetyltransf_3"/>
    <property type="match status" value="1"/>
</dbReference>
<evidence type="ECO:0000259" key="1">
    <source>
        <dbReference type="PROSITE" id="PS51186"/>
    </source>
</evidence>
<dbReference type="InterPro" id="IPR016181">
    <property type="entry name" value="Acyl_CoA_acyltransferase"/>
</dbReference>
<reference evidence="2 3" key="1">
    <citation type="submission" date="2017-09" db="EMBL/GenBank/DDBJ databases">
        <authorList>
            <person name="Ehlers B."/>
            <person name="Leendertz F.H."/>
        </authorList>
    </citation>
    <scope>NUCLEOTIDE SEQUENCE [LARGE SCALE GENOMIC DNA]</scope>
    <source>
        <strain evidence="2 3">DSM 18289</strain>
    </source>
</reference>
<evidence type="ECO:0000313" key="3">
    <source>
        <dbReference type="Proteomes" id="UP000219439"/>
    </source>
</evidence>
<dbReference type="PANTHER" id="PTHR43792:SF16">
    <property type="entry name" value="N-ACETYLTRANSFERASE DOMAIN-CONTAINING PROTEIN"/>
    <property type="match status" value="1"/>
</dbReference>
<evidence type="ECO:0000313" key="2">
    <source>
        <dbReference type="EMBL" id="SNZ19699.1"/>
    </source>
</evidence>
<dbReference type="InterPro" id="IPR051531">
    <property type="entry name" value="N-acetyltransferase"/>
</dbReference>
<keyword evidence="2" id="KW-0808">Transferase</keyword>
<sequence length="195" mass="21673">MLDIDEGIQQDEPDSITPLRIGAIILRFPQSCDQGKLAAIASNPRIAKNLSAESCAVKCNQLDNFSGRTLIIANSLNQPLGMIGYQPDHTNANHMLSIWLDEACWNRGYGTLATQAMLDLAFSKDNLDCIFALARVSSMASKRLLEKCGFQYCGTGMTRSAFYKGMIPTDRFKLDRRVWQALRDWNHLTPNKGAA</sequence>
<dbReference type="Gene3D" id="3.40.630.30">
    <property type="match status" value="1"/>
</dbReference>
<dbReference type="PROSITE" id="PS51186">
    <property type="entry name" value="GNAT"/>
    <property type="match status" value="1"/>
</dbReference>
<name>A0A285PDA9_9HYPH</name>
<dbReference type="RefSeq" id="WP_170956108.1">
    <property type="nucleotide sequence ID" value="NZ_OBEL01000003.1"/>
</dbReference>
<protein>
    <submittedName>
        <fullName evidence="2">Protein N-acetyltransferase, RimJ/RimL family</fullName>
    </submittedName>
</protein>
<dbReference type="Proteomes" id="UP000219439">
    <property type="component" value="Unassembled WGS sequence"/>
</dbReference>
<feature type="domain" description="N-acetyltransferase" evidence="1">
    <location>
        <begin position="24"/>
        <end position="177"/>
    </location>
</feature>
<dbReference type="GO" id="GO:0016747">
    <property type="term" value="F:acyltransferase activity, transferring groups other than amino-acyl groups"/>
    <property type="evidence" value="ECO:0007669"/>
    <property type="project" value="InterPro"/>
</dbReference>
<dbReference type="SUPFAM" id="SSF55729">
    <property type="entry name" value="Acyl-CoA N-acyltransferases (Nat)"/>
    <property type="match status" value="1"/>
</dbReference>
<dbReference type="EMBL" id="OBEL01000003">
    <property type="protein sequence ID" value="SNZ19699.1"/>
    <property type="molecule type" value="Genomic_DNA"/>
</dbReference>
<accession>A0A285PDA9</accession>